<dbReference type="Proteomes" id="UP001330812">
    <property type="component" value="Chromosome"/>
</dbReference>
<proteinExistence type="predicted"/>
<dbReference type="PROSITE" id="PS00201">
    <property type="entry name" value="FLAVODOXIN"/>
    <property type="match status" value="1"/>
</dbReference>
<dbReference type="SUPFAM" id="SSF52218">
    <property type="entry name" value="Flavoproteins"/>
    <property type="match status" value="1"/>
</dbReference>
<dbReference type="EMBL" id="CP142149">
    <property type="protein sequence ID" value="WSE34715.1"/>
    <property type="molecule type" value="Genomic_DNA"/>
</dbReference>
<dbReference type="InterPro" id="IPR008254">
    <property type="entry name" value="Flavodoxin/NO_synth"/>
</dbReference>
<name>A0ABZ1IKK3_9PSEU</name>
<protein>
    <submittedName>
        <fullName evidence="2">Flavodoxin family protein</fullName>
    </submittedName>
</protein>
<evidence type="ECO:0000313" key="2">
    <source>
        <dbReference type="EMBL" id="WSE34715.1"/>
    </source>
</evidence>
<reference evidence="2 3" key="1">
    <citation type="journal article" date="2015" name="Int. J. Syst. Evol. Microbiol.">
        <title>Amycolatopsis rhabdoformis sp. nov., an actinomycete isolated from a tropical forest soil.</title>
        <authorList>
            <person name="Souza W.R."/>
            <person name="Silva R.E."/>
            <person name="Goodfellow M."/>
            <person name="Busarakam K."/>
            <person name="Figueiro F.S."/>
            <person name="Ferreira D."/>
            <person name="Rodrigues-Filho E."/>
            <person name="Moraes L.A.B."/>
            <person name="Zucchi T.D."/>
        </authorList>
    </citation>
    <scope>NUCLEOTIDE SEQUENCE [LARGE SCALE GENOMIC DNA]</scope>
    <source>
        <strain evidence="2 3">NCIMB 14900</strain>
    </source>
</reference>
<feature type="domain" description="Flavodoxin-like" evidence="1">
    <location>
        <begin position="4"/>
        <end position="104"/>
    </location>
</feature>
<evidence type="ECO:0000313" key="3">
    <source>
        <dbReference type="Proteomes" id="UP001330812"/>
    </source>
</evidence>
<keyword evidence="3" id="KW-1185">Reference proteome</keyword>
<gene>
    <name evidence="2" type="ORF">VSH64_21975</name>
</gene>
<dbReference type="PROSITE" id="PS50902">
    <property type="entry name" value="FLAVODOXIN_LIKE"/>
    <property type="match status" value="1"/>
</dbReference>
<evidence type="ECO:0000259" key="1">
    <source>
        <dbReference type="PROSITE" id="PS50902"/>
    </source>
</evidence>
<accession>A0ABZ1IKK3</accession>
<dbReference type="InterPro" id="IPR029039">
    <property type="entry name" value="Flavoprotein-like_sf"/>
</dbReference>
<dbReference type="RefSeq" id="WP_326837523.1">
    <property type="nucleotide sequence ID" value="NZ_CP142149.1"/>
</dbReference>
<dbReference type="InterPro" id="IPR001226">
    <property type="entry name" value="Flavodoxin_CS"/>
</dbReference>
<sequence>MAFVGVVYDSGYGHTAAQARAVGEGVLRVDGAECRMFFASDVAGDLEALDACDALIFGTPTYLGSASAEFKSFMEATSGKWARQGWRDKLAGGFTTSGGYWGTS</sequence>
<dbReference type="Pfam" id="PF03358">
    <property type="entry name" value="FMN_red"/>
    <property type="match status" value="1"/>
</dbReference>
<organism evidence="2 3">
    <name type="scientific">Amycolatopsis rhabdoformis</name>
    <dbReference type="NCBI Taxonomy" id="1448059"/>
    <lineage>
        <taxon>Bacteria</taxon>
        <taxon>Bacillati</taxon>
        <taxon>Actinomycetota</taxon>
        <taxon>Actinomycetes</taxon>
        <taxon>Pseudonocardiales</taxon>
        <taxon>Pseudonocardiaceae</taxon>
        <taxon>Amycolatopsis</taxon>
    </lineage>
</organism>
<dbReference type="PANTHER" id="PTHR30546:SF23">
    <property type="entry name" value="FLAVOPROTEIN-LIKE PROTEIN YCP4-RELATED"/>
    <property type="match status" value="1"/>
</dbReference>
<dbReference type="InterPro" id="IPR005025">
    <property type="entry name" value="FMN_Rdtase-like_dom"/>
</dbReference>
<dbReference type="PANTHER" id="PTHR30546">
    <property type="entry name" value="FLAVODOXIN-RELATED PROTEIN WRBA-RELATED"/>
    <property type="match status" value="1"/>
</dbReference>
<dbReference type="Gene3D" id="3.40.50.360">
    <property type="match status" value="1"/>
</dbReference>